<reference evidence="3 4" key="1">
    <citation type="submission" date="2015-01" db="EMBL/GenBank/DDBJ databases">
        <title>Comparative genomics of the lactic acid bacteria isolated from the honey bee gut.</title>
        <authorList>
            <person name="Ellegaard K.M."/>
            <person name="Tamarit D."/>
            <person name="Javelind E."/>
            <person name="Olofsson T."/>
            <person name="Andersson S.G."/>
            <person name="Vasquez A."/>
        </authorList>
    </citation>
    <scope>NUCLEOTIDE SEQUENCE [LARGE SCALE GENOMIC DNA]</scope>
    <source>
        <strain evidence="3 4">Hma8</strain>
        <plasmid evidence="3">pHma8p1</plasmid>
    </source>
</reference>
<evidence type="ECO:0000313" key="4">
    <source>
        <dbReference type="Proteomes" id="UP000033531"/>
    </source>
</evidence>
<evidence type="ECO:0008006" key="5">
    <source>
        <dbReference type="Google" id="ProtNLM"/>
    </source>
</evidence>
<organism evidence="3 4">
    <name type="scientific">Lactobacillus melliventris</name>
    <dbReference type="NCBI Taxonomy" id="1218507"/>
    <lineage>
        <taxon>Bacteria</taxon>
        <taxon>Bacillati</taxon>
        <taxon>Bacillota</taxon>
        <taxon>Bacilli</taxon>
        <taxon>Lactobacillales</taxon>
        <taxon>Lactobacillaceae</taxon>
        <taxon>Lactobacillus</taxon>
    </lineage>
</organism>
<dbReference type="OrthoDB" id="2307426at2"/>
<dbReference type="HOGENOM" id="CLU_1203594_0_0_9"/>
<protein>
    <recommendedName>
        <fullName evidence="5">PepSY domain-containing protein</fullName>
    </recommendedName>
</protein>
<dbReference type="Proteomes" id="UP000033531">
    <property type="component" value="Plasmid pHma8p1"/>
</dbReference>
<accession>A0A0F4L947</accession>
<geneLocation type="plasmid" evidence="3">
    <name>pHma8p1</name>
</geneLocation>
<gene>
    <name evidence="3" type="ORF">JF74_19750</name>
</gene>
<dbReference type="RefSeq" id="WP_046325883.1">
    <property type="nucleotide sequence ID" value="NZ_JBHTMT010000007.1"/>
</dbReference>
<dbReference type="AlphaFoldDB" id="A0A0F4L947"/>
<evidence type="ECO:0000313" key="3">
    <source>
        <dbReference type="EMBL" id="KJY54789.1"/>
    </source>
</evidence>
<keyword evidence="3" id="KW-0614">Plasmid</keyword>
<comment type="caution">
    <text evidence="3">The sequence shown here is derived from an EMBL/GenBank/DDBJ whole genome shotgun (WGS) entry which is preliminary data.</text>
</comment>
<feature type="transmembrane region" description="Helical" evidence="2">
    <location>
        <begin position="20"/>
        <end position="42"/>
    </location>
</feature>
<name>A0A0F4L947_9LACO</name>
<dbReference type="PATRIC" id="fig|1218507.3.peg.125"/>
<proteinExistence type="predicted"/>
<keyword evidence="2" id="KW-0812">Transmembrane</keyword>
<feature type="region of interest" description="Disordered" evidence="1">
    <location>
        <begin position="63"/>
        <end position="84"/>
    </location>
</feature>
<dbReference type="EMBL" id="JXLI01000019">
    <property type="protein sequence ID" value="KJY54789.1"/>
    <property type="molecule type" value="Genomic_DNA"/>
</dbReference>
<keyword evidence="2" id="KW-0472">Membrane</keyword>
<keyword evidence="2" id="KW-1133">Transmembrane helix</keyword>
<evidence type="ECO:0000256" key="1">
    <source>
        <dbReference type="SAM" id="MobiDB-lite"/>
    </source>
</evidence>
<sequence>MKTKKPVEQYKKSRKLLTIWLAAAIVTVIIVLGIIAISVNIYRHYNFLEIRQKDQAHQEQIRKTKSKPKFKEYHSSHNVGSTRSKNLTKKQVNEHIKADINFAFKIMKATGASAGSTINYKQLNFKQGKIIYKYYNSLTPLNELNQLTNVSTQTGSNYYGQNGHNKKYNTPKQGDTYVINQIKTTYLDKTYNSYIYDVFLQYKAGKFSVNRYLEVTVNQSTGAIASVKGEGSNLNE</sequence>
<evidence type="ECO:0000256" key="2">
    <source>
        <dbReference type="SAM" id="Phobius"/>
    </source>
</evidence>